<accession>A0ABW0TTZ8</accession>
<dbReference type="Pfam" id="PF01208">
    <property type="entry name" value="URO-D"/>
    <property type="match status" value="1"/>
</dbReference>
<evidence type="ECO:0000313" key="3">
    <source>
        <dbReference type="Proteomes" id="UP001596071"/>
    </source>
</evidence>
<proteinExistence type="predicted"/>
<evidence type="ECO:0000259" key="1">
    <source>
        <dbReference type="Pfam" id="PF01208"/>
    </source>
</evidence>
<dbReference type="InterPro" id="IPR000257">
    <property type="entry name" value="Uroporphyrinogen_deCOase"/>
</dbReference>
<protein>
    <submittedName>
        <fullName evidence="2">Uroporphyrinogen decarboxylase family protein</fullName>
    </submittedName>
</protein>
<dbReference type="Gene3D" id="3.20.20.210">
    <property type="match status" value="1"/>
</dbReference>
<organism evidence="2 3">
    <name type="scientific">Sporosarcina koreensis</name>
    <dbReference type="NCBI Taxonomy" id="334735"/>
    <lineage>
        <taxon>Bacteria</taxon>
        <taxon>Bacillati</taxon>
        <taxon>Bacillota</taxon>
        <taxon>Bacilli</taxon>
        <taxon>Bacillales</taxon>
        <taxon>Caryophanaceae</taxon>
        <taxon>Sporosarcina</taxon>
    </lineage>
</organism>
<reference evidence="3" key="1">
    <citation type="journal article" date="2019" name="Int. J. Syst. Evol. Microbiol.">
        <title>The Global Catalogue of Microorganisms (GCM) 10K type strain sequencing project: providing services to taxonomists for standard genome sequencing and annotation.</title>
        <authorList>
            <consortium name="The Broad Institute Genomics Platform"/>
            <consortium name="The Broad Institute Genome Sequencing Center for Infectious Disease"/>
            <person name="Wu L."/>
            <person name="Ma J."/>
        </authorList>
    </citation>
    <scope>NUCLEOTIDE SEQUENCE [LARGE SCALE GENOMIC DNA]</scope>
    <source>
        <strain evidence="3">KACC 11299</strain>
    </source>
</reference>
<dbReference type="EMBL" id="JBHSNP010000009">
    <property type="protein sequence ID" value="MFC5602472.1"/>
    <property type="molecule type" value="Genomic_DNA"/>
</dbReference>
<dbReference type="InterPro" id="IPR052024">
    <property type="entry name" value="Methanogen_methyltrans"/>
</dbReference>
<dbReference type="InterPro" id="IPR038071">
    <property type="entry name" value="UROD/MetE-like_sf"/>
</dbReference>
<evidence type="ECO:0000313" key="2">
    <source>
        <dbReference type="EMBL" id="MFC5602472.1"/>
    </source>
</evidence>
<name>A0ABW0TTZ8_9BACL</name>
<feature type="domain" description="Uroporphyrinogen decarboxylase (URO-D)" evidence="1">
    <location>
        <begin position="41"/>
        <end position="328"/>
    </location>
</feature>
<dbReference type="RefSeq" id="WP_381442570.1">
    <property type="nucleotide sequence ID" value="NZ_JBHSNP010000009.1"/>
</dbReference>
<keyword evidence="3" id="KW-1185">Reference proteome</keyword>
<dbReference type="PANTHER" id="PTHR47099">
    <property type="entry name" value="METHYLCOBAMIDE:COM METHYLTRANSFERASE MTBA"/>
    <property type="match status" value="1"/>
</dbReference>
<dbReference type="Proteomes" id="UP001596071">
    <property type="component" value="Unassembled WGS sequence"/>
</dbReference>
<gene>
    <name evidence="2" type="ORF">ACFPTP_04500</name>
</gene>
<dbReference type="SUPFAM" id="SSF51726">
    <property type="entry name" value="UROD/MetE-like"/>
    <property type="match status" value="1"/>
</dbReference>
<comment type="caution">
    <text evidence="2">The sequence shown here is derived from an EMBL/GenBank/DDBJ whole genome shotgun (WGS) entry which is preliminary data.</text>
</comment>
<dbReference type="PANTHER" id="PTHR47099:SF1">
    <property type="entry name" value="METHYLCOBAMIDE:COM METHYLTRANSFERASE MTBA"/>
    <property type="match status" value="1"/>
</dbReference>
<sequence length="338" mass="38237">MSESTTFTSLTATERLQAVLRGEKIDNSLISLWKHFPLQDRSHSAFVERTIEFQEQLNLDFIKLSYNGLYGVEDWGTAIEWPTDAFNVAKVVDYPIKSVKDWNTLNTLPLDIGALKRELDYTKEIVAKYQGKVPVIATIFSPLTIAWKLCGVELLEHLKANSDDLHRVLAIITNTTTNFAKELIKIGVDGFFFASQLADFDKTSWERYESFGKRYDLIILNEINNKTWFNILHIHGLSPMFNELKDYPVHAINWHDRTSNISLKDARALTDKILIGGIDENGVLANGTDADLSAHFKDALDQVGDNKIIFGPGCVVPLSIPEEKLILARKIVEKLEVN</sequence>